<evidence type="ECO:0000256" key="1">
    <source>
        <dbReference type="ARBA" id="ARBA00004141"/>
    </source>
</evidence>
<dbReference type="InterPro" id="IPR044880">
    <property type="entry name" value="NCX_ion-bd_dom_sf"/>
</dbReference>
<dbReference type="GO" id="GO:0055085">
    <property type="term" value="P:transmembrane transport"/>
    <property type="evidence" value="ECO:0007669"/>
    <property type="project" value="InterPro"/>
</dbReference>
<feature type="transmembrane region" description="Helical" evidence="5">
    <location>
        <begin position="124"/>
        <end position="143"/>
    </location>
</feature>
<evidence type="ECO:0000313" key="8">
    <source>
        <dbReference type="Proteomes" id="UP000253517"/>
    </source>
</evidence>
<feature type="transmembrane region" description="Helical" evidence="5">
    <location>
        <begin position="65"/>
        <end position="89"/>
    </location>
</feature>
<comment type="caution">
    <text evidence="7">The sequence shown here is derived from an EMBL/GenBank/DDBJ whole genome shotgun (WGS) entry which is preliminary data.</text>
</comment>
<reference evidence="7 8" key="1">
    <citation type="submission" date="2018-07" db="EMBL/GenBank/DDBJ databases">
        <title>Genomic Encyclopedia of Type Strains, Phase IV (KMG-IV): sequencing the most valuable type-strain genomes for metagenomic binning, comparative biology and taxonomic classification.</title>
        <authorList>
            <person name="Goeker M."/>
        </authorList>
    </citation>
    <scope>NUCLEOTIDE SEQUENCE [LARGE SCALE GENOMIC DNA]</scope>
    <source>
        <strain evidence="7 8">DSM 21410</strain>
    </source>
</reference>
<feature type="transmembrane region" description="Helical" evidence="5">
    <location>
        <begin position="36"/>
        <end position="59"/>
    </location>
</feature>
<evidence type="ECO:0000259" key="6">
    <source>
        <dbReference type="Pfam" id="PF01699"/>
    </source>
</evidence>
<feature type="domain" description="Sodium/calcium exchanger membrane region" evidence="6">
    <location>
        <begin position="166"/>
        <end position="310"/>
    </location>
</feature>
<feature type="transmembrane region" description="Helical" evidence="5">
    <location>
        <begin position="204"/>
        <end position="223"/>
    </location>
</feature>
<keyword evidence="2 5" id="KW-0812">Transmembrane</keyword>
<dbReference type="InterPro" id="IPR004837">
    <property type="entry name" value="NaCa_Exmemb"/>
</dbReference>
<evidence type="ECO:0000256" key="5">
    <source>
        <dbReference type="SAM" id="Phobius"/>
    </source>
</evidence>
<organism evidence="7 8">
    <name type="scientific">Schleiferia thermophila</name>
    <dbReference type="NCBI Taxonomy" id="884107"/>
    <lineage>
        <taxon>Bacteria</taxon>
        <taxon>Pseudomonadati</taxon>
        <taxon>Bacteroidota</taxon>
        <taxon>Flavobacteriia</taxon>
        <taxon>Flavobacteriales</taxon>
        <taxon>Schleiferiaceae</taxon>
        <taxon>Schleiferia</taxon>
    </lineage>
</organism>
<protein>
    <submittedName>
        <fullName evidence="7">Ca2+/Na+ antiporter</fullName>
    </submittedName>
</protein>
<feature type="domain" description="Sodium/calcium exchanger membrane region" evidence="6">
    <location>
        <begin position="3"/>
        <end position="141"/>
    </location>
</feature>
<dbReference type="Pfam" id="PF01699">
    <property type="entry name" value="Na_Ca_ex"/>
    <property type="match status" value="2"/>
</dbReference>
<dbReference type="Proteomes" id="UP000253517">
    <property type="component" value="Unassembled WGS sequence"/>
</dbReference>
<evidence type="ECO:0000256" key="4">
    <source>
        <dbReference type="ARBA" id="ARBA00023136"/>
    </source>
</evidence>
<dbReference type="AlphaFoldDB" id="A0A369AAP9"/>
<dbReference type="Gene3D" id="1.20.1420.30">
    <property type="entry name" value="NCX, central ion-binding region"/>
    <property type="match status" value="1"/>
</dbReference>
<accession>A0A369AAP9</accession>
<sequence length="319" mass="35929">MWFVFLILSIFSIAYGFWNLFNSLSGFLSRWQIKPVIAGFIVFSAITSLPEVFAAAYSLNRQYTLVPLPMVMGSNLFNYTVLLAVVVVLKRVRINATARDEDFWAEILISIVLFFNFLETPAIHSLSLLSVVLLFIVYGFLVRKSKLRNREKMAFSSMELPRQHHWWFLFAKGLVFTIAGAILLVEGSLSLSAVTGITSMVWSYAVNGAIVSIPEILLLIYLINDNQISASLSTIAGSGVFNWVMGFAVPQYFSGLVLDETLHVRSLFGIYYATIFIVFLWLRYKGNKELKKTEAIALISLFCLSVLAVFLEVNFCQNG</sequence>
<evidence type="ECO:0000313" key="7">
    <source>
        <dbReference type="EMBL" id="RCX05157.1"/>
    </source>
</evidence>
<evidence type="ECO:0000256" key="2">
    <source>
        <dbReference type="ARBA" id="ARBA00022692"/>
    </source>
</evidence>
<dbReference type="RefSeq" id="WP_084180206.1">
    <property type="nucleotide sequence ID" value="NZ_BHZF01000001.1"/>
</dbReference>
<feature type="transmembrane region" description="Helical" evidence="5">
    <location>
        <begin position="164"/>
        <end position="184"/>
    </location>
</feature>
<feature type="transmembrane region" description="Helical" evidence="5">
    <location>
        <begin position="265"/>
        <end position="284"/>
    </location>
</feature>
<feature type="transmembrane region" description="Helical" evidence="5">
    <location>
        <begin position="235"/>
        <end position="253"/>
    </location>
</feature>
<name>A0A369AAP9_9FLAO</name>
<keyword evidence="4 5" id="KW-0472">Membrane</keyword>
<comment type="subcellular location">
    <subcellularLocation>
        <location evidence="1">Membrane</location>
        <topology evidence="1">Multi-pass membrane protein</topology>
    </subcellularLocation>
</comment>
<gene>
    <name evidence="7" type="ORF">DES35_101440</name>
</gene>
<proteinExistence type="predicted"/>
<dbReference type="EMBL" id="QPJS01000001">
    <property type="protein sequence ID" value="RCX05157.1"/>
    <property type="molecule type" value="Genomic_DNA"/>
</dbReference>
<feature type="transmembrane region" description="Helical" evidence="5">
    <location>
        <begin position="296"/>
        <end position="315"/>
    </location>
</feature>
<dbReference type="GO" id="GO:0016020">
    <property type="term" value="C:membrane"/>
    <property type="evidence" value="ECO:0007669"/>
    <property type="project" value="UniProtKB-SubCell"/>
</dbReference>
<evidence type="ECO:0000256" key="3">
    <source>
        <dbReference type="ARBA" id="ARBA00022989"/>
    </source>
</evidence>
<keyword evidence="8" id="KW-1185">Reference proteome</keyword>
<feature type="transmembrane region" description="Helical" evidence="5">
    <location>
        <begin position="6"/>
        <end position="24"/>
    </location>
</feature>
<keyword evidence="3 5" id="KW-1133">Transmembrane helix</keyword>